<comment type="caution">
    <text evidence="13">The sequence shown here is derived from an EMBL/GenBank/DDBJ whole genome shotgun (WGS) entry which is preliminary data.</text>
</comment>
<dbReference type="RefSeq" id="WP_189113637.1">
    <property type="nucleotide sequence ID" value="NZ_BMQC01000004.1"/>
</dbReference>
<reference evidence="13" key="2">
    <citation type="submission" date="2020-09" db="EMBL/GenBank/DDBJ databases">
        <authorList>
            <person name="Sun Q."/>
            <person name="Ohkuma M."/>
        </authorList>
    </citation>
    <scope>NUCLEOTIDE SEQUENCE</scope>
    <source>
        <strain evidence="13">JCM 3091</strain>
    </source>
</reference>
<evidence type="ECO:0000256" key="11">
    <source>
        <dbReference type="SAM" id="Phobius"/>
    </source>
</evidence>
<dbReference type="PROSITE" id="PS51257">
    <property type="entry name" value="PROKAR_LIPOPROTEIN"/>
    <property type="match status" value="1"/>
</dbReference>
<dbReference type="Gene3D" id="1.10.287.130">
    <property type="match status" value="1"/>
</dbReference>
<evidence type="ECO:0000256" key="10">
    <source>
        <dbReference type="ARBA" id="ARBA00023136"/>
    </source>
</evidence>
<reference evidence="13" key="1">
    <citation type="journal article" date="2014" name="Int. J. Syst. Evol. Microbiol.">
        <title>Complete genome sequence of Corynebacterium casei LMG S-19264T (=DSM 44701T), isolated from a smear-ripened cheese.</title>
        <authorList>
            <consortium name="US DOE Joint Genome Institute (JGI-PGF)"/>
            <person name="Walter F."/>
            <person name="Albersmeier A."/>
            <person name="Kalinowski J."/>
            <person name="Ruckert C."/>
        </authorList>
    </citation>
    <scope>NUCLEOTIDE SEQUENCE</scope>
    <source>
        <strain evidence="13">JCM 3091</strain>
    </source>
</reference>
<evidence type="ECO:0000256" key="4">
    <source>
        <dbReference type="ARBA" id="ARBA00022553"/>
    </source>
</evidence>
<dbReference type="Proteomes" id="UP000662200">
    <property type="component" value="Unassembled WGS sequence"/>
</dbReference>
<name>A0A8J3BMC5_9ACTN</name>
<keyword evidence="7" id="KW-0418">Kinase</keyword>
<keyword evidence="6 11" id="KW-0812">Transmembrane</keyword>
<dbReference type="GO" id="GO:0005886">
    <property type="term" value="C:plasma membrane"/>
    <property type="evidence" value="ECO:0007669"/>
    <property type="project" value="UniProtKB-SubCell"/>
</dbReference>
<dbReference type="PROSITE" id="PS50109">
    <property type="entry name" value="HIS_KIN"/>
    <property type="match status" value="1"/>
</dbReference>
<dbReference type="SMART" id="SM00387">
    <property type="entry name" value="HATPase_c"/>
    <property type="match status" value="1"/>
</dbReference>
<dbReference type="InterPro" id="IPR003594">
    <property type="entry name" value="HATPase_dom"/>
</dbReference>
<dbReference type="CDD" id="cd00082">
    <property type="entry name" value="HisKA"/>
    <property type="match status" value="1"/>
</dbReference>
<dbReference type="InterPro" id="IPR036097">
    <property type="entry name" value="HisK_dim/P_sf"/>
</dbReference>
<dbReference type="PANTHER" id="PTHR45436:SF5">
    <property type="entry name" value="SENSOR HISTIDINE KINASE TRCS"/>
    <property type="match status" value="1"/>
</dbReference>
<keyword evidence="4" id="KW-0597">Phosphoprotein</keyword>
<evidence type="ECO:0000256" key="8">
    <source>
        <dbReference type="ARBA" id="ARBA00022989"/>
    </source>
</evidence>
<evidence type="ECO:0000256" key="9">
    <source>
        <dbReference type="ARBA" id="ARBA00023012"/>
    </source>
</evidence>
<comment type="subcellular location">
    <subcellularLocation>
        <location evidence="2">Cell membrane</location>
    </subcellularLocation>
</comment>
<protein>
    <recommendedName>
        <fullName evidence="3">histidine kinase</fullName>
        <ecNumber evidence="3">2.7.13.3</ecNumber>
    </recommendedName>
</protein>
<keyword evidence="9" id="KW-0902">Two-component regulatory system</keyword>
<keyword evidence="10 11" id="KW-0472">Membrane</keyword>
<evidence type="ECO:0000313" key="13">
    <source>
        <dbReference type="EMBL" id="GGK24868.1"/>
    </source>
</evidence>
<dbReference type="GO" id="GO:0000155">
    <property type="term" value="F:phosphorelay sensor kinase activity"/>
    <property type="evidence" value="ECO:0007669"/>
    <property type="project" value="InterPro"/>
</dbReference>
<organism evidence="13 14">
    <name type="scientific">Pilimelia terevasa</name>
    <dbReference type="NCBI Taxonomy" id="53372"/>
    <lineage>
        <taxon>Bacteria</taxon>
        <taxon>Bacillati</taxon>
        <taxon>Actinomycetota</taxon>
        <taxon>Actinomycetes</taxon>
        <taxon>Micromonosporales</taxon>
        <taxon>Micromonosporaceae</taxon>
        <taxon>Pilimelia</taxon>
    </lineage>
</organism>
<feature type="domain" description="Histidine kinase" evidence="12">
    <location>
        <begin position="222"/>
        <end position="412"/>
    </location>
</feature>
<evidence type="ECO:0000256" key="2">
    <source>
        <dbReference type="ARBA" id="ARBA00004236"/>
    </source>
</evidence>
<comment type="catalytic activity">
    <reaction evidence="1">
        <text>ATP + protein L-histidine = ADP + protein N-phospho-L-histidine.</text>
        <dbReference type="EC" id="2.7.13.3"/>
    </reaction>
</comment>
<dbReference type="InterPro" id="IPR050428">
    <property type="entry name" value="TCS_sensor_his_kinase"/>
</dbReference>
<dbReference type="SUPFAM" id="SSF55874">
    <property type="entry name" value="ATPase domain of HSP90 chaperone/DNA topoisomerase II/histidine kinase"/>
    <property type="match status" value="1"/>
</dbReference>
<gene>
    <name evidence="13" type="ORF">GCM10010124_16730</name>
</gene>
<evidence type="ECO:0000256" key="7">
    <source>
        <dbReference type="ARBA" id="ARBA00022777"/>
    </source>
</evidence>
<dbReference type="SMART" id="SM00388">
    <property type="entry name" value="HisKA"/>
    <property type="match status" value="1"/>
</dbReference>
<keyword evidence="5" id="KW-0808">Transferase</keyword>
<dbReference type="PRINTS" id="PR00344">
    <property type="entry name" value="BCTRLSENSOR"/>
</dbReference>
<accession>A0A8J3BMC5</accession>
<dbReference type="EC" id="2.7.13.3" evidence="3"/>
<dbReference type="InterPro" id="IPR036890">
    <property type="entry name" value="HATPase_C_sf"/>
</dbReference>
<evidence type="ECO:0000256" key="6">
    <source>
        <dbReference type="ARBA" id="ARBA00022692"/>
    </source>
</evidence>
<evidence type="ECO:0000313" key="14">
    <source>
        <dbReference type="Proteomes" id="UP000662200"/>
    </source>
</evidence>
<dbReference type="InterPro" id="IPR003661">
    <property type="entry name" value="HisK_dim/P_dom"/>
</dbReference>
<evidence type="ECO:0000256" key="1">
    <source>
        <dbReference type="ARBA" id="ARBA00000085"/>
    </source>
</evidence>
<evidence type="ECO:0000256" key="5">
    <source>
        <dbReference type="ARBA" id="ARBA00022679"/>
    </source>
</evidence>
<evidence type="ECO:0000259" key="12">
    <source>
        <dbReference type="PROSITE" id="PS50109"/>
    </source>
</evidence>
<dbReference type="InterPro" id="IPR004358">
    <property type="entry name" value="Sig_transdc_His_kin-like_C"/>
</dbReference>
<dbReference type="EMBL" id="BMQC01000004">
    <property type="protein sequence ID" value="GGK24868.1"/>
    <property type="molecule type" value="Genomic_DNA"/>
</dbReference>
<evidence type="ECO:0000256" key="3">
    <source>
        <dbReference type="ARBA" id="ARBA00012438"/>
    </source>
</evidence>
<proteinExistence type="predicted"/>
<dbReference type="InterPro" id="IPR005467">
    <property type="entry name" value="His_kinase_dom"/>
</dbReference>
<dbReference type="Gene3D" id="3.30.565.10">
    <property type="entry name" value="Histidine kinase-like ATPase, C-terminal domain"/>
    <property type="match status" value="1"/>
</dbReference>
<feature type="transmembrane region" description="Helical" evidence="11">
    <location>
        <begin position="20"/>
        <end position="40"/>
    </location>
</feature>
<dbReference type="SUPFAM" id="SSF47384">
    <property type="entry name" value="Homodimeric domain of signal transducing histidine kinase"/>
    <property type="match status" value="1"/>
</dbReference>
<dbReference type="Pfam" id="PF02518">
    <property type="entry name" value="HATPase_c"/>
    <property type="match status" value="1"/>
</dbReference>
<keyword evidence="14" id="KW-1185">Reference proteome</keyword>
<dbReference type="AlphaFoldDB" id="A0A8J3BMC5"/>
<dbReference type="Pfam" id="PF00512">
    <property type="entry name" value="HisKA"/>
    <property type="match status" value="1"/>
</dbReference>
<sequence length="418" mass="43916">MRGGVRVERQLRRLRWKLTAMFTAVTVGCLLTLAAVTATLDRRAEERALDADLSTRTAAVALTACFDPAVGRITVDDDSADSLVLGRPYLVVVVDWSRDPAGAVVYPARAPLGPPDLGALRGLRPRVGPGDRPVLTDLAGPSGGWRAAVVAVPGEGPVNAGMVVLVGDPAPVREANAELTRRLLTGCVVLAQLAAVGGYWLARFSMRPVVQALTRQEQFLAEAAHELRTPLAALLLVARGGLAHPARRVDAMRDTVRLADRLGHLVTSLLTRARLQAGTQRVDLVSMRLDQLVEQVVEDLPGADAVAVRAAPTVVAGDPDLLAQAVRNLTENALRHGRPAAGAAPVEVTVRDGLVEVRDHGPGPHRVGHGSAGTGIGLSIVRWVAELHGGEFMLVEAPDGGALATLRLPGAAARPTRA</sequence>
<keyword evidence="8 11" id="KW-1133">Transmembrane helix</keyword>
<dbReference type="PANTHER" id="PTHR45436">
    <property type="entry name" value="SENSOR HISTIDINE KINASE YKOH"/>
    <property type="match status" value="1"/>
</dbReference>